<reference evidence="2 3" key="1">
    <citation type="submission" date="2016-11" db="EMBL/GenBank/DDBJ databases">
        <authorList>
            <person name="Jaros S."/>
            <person name="Januszkiewicz K."/>
            <person name="Wedrychowicz H."/>
        </authorList>
    </citation>
    <scope>NUCLEOTIDE SEQUENCE [LARGE SCALE GENOMIC DNA]</scope>
    <source>
        <strain evidence="2 3">CGMCC 4.5723</strain>
    </source>
</reference>
<dbReference type="AlphaFoldDB" id="A0A1M6SYD0"/>
<dbReference type="OrthoDB" id="580767at2"/>
<dbReference type="InterPro" id="IPR053137">
    <property type="entry name" value="NLR-like"/>
</dbReference>
<dbReference type="Gene3D" id="1.25.40.10">
    <property type="entry name" value="Tetratricopeptide repeat domain"/>
    <property type="match status" value="3"/>
</dbReference>
<feature type="domain" description="DUF7779" evidence="1">
    <location>
        <begin position="240"/>
        <end position="326"/>
    </location>
</feature>
<dbReference type="Gene3D" id="3.40.50.300">
    <property type="entry name" value="P-loop containing nucleotide triphosphate hydrolases"/>
    <property type="match status" value="1"/>
</dbReference>
<dbReference type="Pfam" id="PF13424">
    <property type="entry name" value="TPR_12"/>
    <property type="match status" value="2"/>
</dbReference>
<sequence>MNFIGRAEPLDGLRRELRRGPATVVLHGHYGVGKTLTAVEHVHRSKQEYDLVWWISAGQPGLVRSSMAHLAPHLGLPGPGVTGIEDAAGGVLDALRRGDPHRRWLLVFDGADEPEDLYELIPEGTGHVLITSRNHRWAGRTSSVPVDVFLPRESVEFLRRRVPQGLDEASAADLAGALGHLPLALEQAGALLTETGMSSREYLRLLERRPGDLLSQGHPPGYHTSLSASLQISLTELGAHTPAAVDLLRTCSVFGPEPIPRDVFFATRSPHVRPETAALLNDPIGLSRAFGQLGRYALVKIDNANRTVQVHSLVQKLIRWQLDEERSRAVRTEVCALLAAAAPDDLLSPQAQARYLDLLPHLEPAGVPLSELPEARRLSLHVLSFLYLSGNYATAERHARDLISRWTTAFGEDDPYLLKARQSYGNRLRDLGRYEEAYRSNIAMLPRLREVLGPEHPDTLSLLSGIGADLRSQGRFREALRHDTQTHRAHVRALGADHSATLRALHNLGIDHALSSDFEGARKRHEEAYMLYKRQAPAAGSPNLAAFWNSLAQSVRLSGNYAEACDLGEEALAYGRGQLGREHPRTLRIQLDLSVAHRLSGNPDRARTLARDAHTRYLRLYDVDHPETLAAALCLVNLMRVEGELDRALSVALDTSERYARVYGSDHPYHQVCAADTALIHRLRGDPGRAHLLNTATLEHLDALLGRDHHFSLAVANNLAGDLAAMGETAAAVESGRDTVRRLRALVGDEHPMTLAATANLASDLAAAGEEDRARDLAESTAASYARVLGPVHVLTRAATAGERMTSDLDPPLL</sequence>
<dbReference type="NCBIfam" id="NF040586">
    <property type="entry name" value="FxSxx_TPR"/>
    <property type="match status" value="1"/>
</dbReference>
<name>A0A1M6SYD0_9ACTN</name>
<dbReference type="InterPro" id="IPR027417">
    <property type="entry name" value="P-loop_NTPase"/>
</dbReference>
<dbReference type="InterPro" id="IPR011990">
    <property type="entry name" value="TPR-like_helical_dom_sf"/>
</dbReference>
<protein>
    <submittedName>
        <fullName evidence="2">Tetratricopeptide repeat-containing protein</fullName>
    </submittedName>
</protein>
<dbReference type="SUPFAM" id="SSF48452">
    <property type="entry name" value="TPR-like"/>
    <property type="match status" value="2"/>
</dbReference>
<dbReference type="SUPFAM" id="SSF52540">
    <property type="entry name" value="P-loop containing nucleoside triphosphate hydrolases"/>
    <property type="match status" value="1"/>
</dbReference>
<keyword evidence="3" id="KW-1185">Reference proteome</keyword>
<dbReference type="STRING" id="758803.SAMN05421803_12177"/>
<dbReference type="PANTHER" id="PTHR46082:SF6">
    <property type="entry name" value="AAA+ ATPASE DOMAIN-CONTAINING PROTEIN-RELATED"/>
    <property type="match status" value="1"/>
</dbReference>
<dbReference type="EMBL" id="FQZK01000021">
    <property type="protein sequence ID" value="SHK49714.1"/>
    <property type="molecule type" value="Genomic_DNA"/>
</dbReference>
<gene>
    <name evidence="2" type="ORF">SAMN05421803_12177</name>
</gene>
<proteinExistence type="predicted"/>
<organism evidence="2 3">
    <name type="scientific">Nocardiopsis flavescens</name>
    <dbReference type="NCBI Taxonomy" id="758803"/>
    <lineage>
        <taxon>Bacteria</taxon>
        <taxon>Bacillati</taxon>
        <taxon>Actinomycetota</taxon>
        <taxon>Actinomycetes</taxon>
        <taxon>Streptosporangiales</taxon>
        <taxon>Nocardiopsidaceae</taxon>
        <taxon>Nocardiopsis</taxon>
    </lineage>
</organism>
<evidence type="ECO:0000259" key="1">
    <source>
        <dbReference type="Pfam" id="PF25000"/>
    </source>
</evidence>
<accession>A0A1M6SYD0</accession>
<dbReference type="PANTHER" id="PTHR46082">
    <property type="entry name" value="ATP/GTP-BINDING PROTEIN-RELATED"/>
    <property type="match status" value="1"/>
</dbReference>
<dbReference type="Pfam" id="PF13374">
    <property type="entry name" value="TPR_10"/>
    <property type="match status" value="3"/>
</dbReference>
<dbReference type="InterPro" id="IPR056681">
    <property type="entry name" value="DUF7779"/>
</dbReference>
<evidence type="ECO:0000313" key="2">
    <source>
        <dbReference type="EMBL" id="SHK49714.1"/>
    </source>
</evidence>
<dbReference type="Pfam" id="PF25000">
    <property type="entry name" value="DUF7779"/>
    <property type="match status" value="1"/>
</dbReference>
<evidence type="ECO:0000313" key="3">
    <source>
        <dbReference type="Proteomes" id="UP000184452"/>
    </source>
</evidence>
<dbReference type="Proteomes" id="UP000184452">
    <property type="component" value="Unassembled WGS sequence"/>
</dbReference>